<name>A0ABP5RFU4_9ACTN</name>
<keyword evidence="2" id="KW-1185">Reference proteome</keyword>
<sequence length="68" mass="7150">MYTSRLSGHVDAPRAGGCRPGCALHAFDALVLMAHEGIPDAVPAADQETGTRMTLANLARLVETDRSS</sequence>
<reference evidence="2" key="1">
    <citation type="journal article" date="2019" name="Int. J. Syst. Evol. Microbiol.">
        <title>The Global Catalogue of Microorganisms (GCM) 10K type strain sequencing project: providing services to taxonomists for standard genome sequencing and annotation.</title>
        <authorList>
            <consortium name="The Broad Institute Genomics Platform"/>
            <consortium name="The Broad Institute Genome Sequencing Center for Infectious Disease"/>
            <person name="Wu L."/>
            <person name="Ma J."/>
        </authorList>
    </citation>
    <scope>NUCLEOTIDE SEQUENCE [LARGE SCALE GENOMIC DNA]</scope>
    <source>
        <strain evidence="2">JCM 3053</strain>
    </source>
</reference>
<proteinExistence type="predicted"/>
<organism evidence="1 2">
    <name type="scientific">Streptomyces indiaensis</name>
    <dbReference type="NCBI Taxonomy" id="284033"/>
    <lineage>
        <taxon>Bacteria</taxon>
        <taxon>Bacillati</taxon>
        <taxon>Actinomycetota</taxon>
        <taxon>Actinomycetes</taxon>
        <taxon>Kitasatosporales</taxon>
        <taxon>Streptomycetaceae</taxon>
        <taxon>Streptomyces</taxon>
    </lineage>
</organism>
<dbReference type="Proteomes" id="UP001501474">
    <property type="component" value="Unassembled WGS sequence"/>
</dbReference>
<protein>
    <submittedName>
        <fullName evidence="1">Uncharacterized protein</fullName>
    </submittedName>
</protein>
<evidence type="ECO:0000313" key="1">
    <source>
        <dbReference type="EMBL" id="GAA2257370.1"/>
    </source>
</evidence>
<accession>A0ABP5RFU4</accession>
<gene>
    <name evidence="1" type="ORF">GCM10010104_63190</name>
</gene>
<dbReference type="EMBL" id="BAAART010000186">
    <property type="protein sequence ID" value="GAA2257370.1"/>
    <property type="molecule type" value="Genomic_DNA"/>
</dbReference>
<evidence type="ECO:0000313" key="2">
    <source>
        <dbReference type="Proteomes" id="UP001501474"/>
    </source>
</evidence>
<comment type="caution">
    <text evidence="1">The sequence shown here is derived from an EMBL/GenBank/DDBJ whole genome shotgun (WGS) entry which is preliminary data.</text>
</comment>